<name>A0A2K8QHN4_9GAMM</name>
<organism evidence="1 2">
    <name type="scientific">Dickeya fangzhongdai</name>
    <dbReference type="NCBI Taxonomy" id="1778540"/>
    <lineage>
        <taxon>Bacteria</taxon>
        <taxon>Pseudomonadati</taxon>
        <taxon>Pseudomonadota</taxon>
        <taxon>Gammaproteobacteria</taxon>
        <taxon>Enterobacterales</taxon>
        <taxon>Pectobacteriaceae</taxon>
        <taxon>Dickeya</taxon>
    </lineage>
</organism>
<dbReference type="KEGG" id="dfn:CVE23_00475"/>
<keyword evidence="2" id="KW-1185">Reference proteome</keyword>
<evidence type="ECO:0000313" key="2">
    <source>
        <dbReference type="Proteomes" id="UP000231901"/>
    </source>
</evidence>
<dbReference type="Proteomes" id="UP000231901">
    <property type="component" value="Chromosome"/>
</dbReference>
<dbReference type="PROSITE" id="PS50075">
    <property type="entry name" value="CARRIER"/>
    <property type="match status" value="1"/>
</dbReference>
<dbReference type="Pfam" id="PF00550">
    <property type="entry name" value="PP-binding"/>
    <property type="match status" value="1"/>
</dbReference>
<sequence length="96" mass="10986">MISKQETDMSALLITIQQALREVMENDDIKINEKTDFDHDLDLDSVMFVQFLLTLEDNIDGLLFDPDQINMDAFTTVGSLISWLNANVLQEVRHVS</sequence>
<evidence type="ECO:0000313" key="1">
    <source>
        <dbReference type="EMBL" id="ATZ92585.1"/>
    </source>
</evidence>
<dbReference type="SUPFAM" id="SSF47336">
    <property type="entry name" value="ACP-like"/>
    <property type="match status" value="1"/>
</dbReference>
<gene>
    <name evidence="1" type="ORF">CVE23_00475</name>
</gene>
<dbReference type="EMBL" id="CP025003">
    <property type="protein sequence ID" value="ATZ92585.1"/>
    <property type="molecule type" value="Genomic_DNA"/>
</dbReference>
<dbReference type="InterPro" id="IPR009081">
    <property type="entry name" value="PP-bd_ACP"/>
</dbReference>
<dbReference type="OrthoDB" id="7666350at2"/>
<dbReference type="InterPro" id="IPR036736">
    <property type="entry name" value="ACP-like_sf"/>
</dbReference>
<accession>A0A2K8QHN4</accession>
<dbReference type="Gene3D" id="1.10.1200.10">
    <property type="entry name" value="ACP-like"/>
    <property type="match status" value="1"/>
</dbReference>
<proteinExistence type="predicted"/>
<protein>
    <submittedName>
        <fullName evidence="1">Acyl carrier protein</fullName>
    </submittedName>
</protein>
<reference evidence="2" key="1">
    <citation type="journal article" date="2018" name="Genome Announc.">
        <title>Complete genome sequence of a Dickeya fangzhongdai type strain causing bleeding canker of pear tree trunks.</title>
        <authorList>
            <person name="Zhao Y."/>
            <person name="Tian Y."/>
            <person name="Li X."/>
            <person name="Hu B."/>
        </authorList>
    </citation>
    <scope>NUCLEOTIDE SEQUENCE [LARGE SCALE GENOMIC DNA]</scope>
    <source>
        <strain evidence="2">DSM 101947</strain>
    </source>
</reference>
<dbReference type="AlphaFoldDB" id="A0A2K8QHN4"/>